<keyword evidence="10" id="KW-1185">Reference proteome</keyword>
<dbReference type="OrthoDB" id="10259713at2759"/>
<evidence type="ECO:0000256" key="3">
    <source>
        <dbReference type="ARBA" id="ARBA00023054"/>
    </source>
</evidence>
<sequence>MAEMATEPKHLAELVKNLKCSNALIQAEIDLFEQFISRLDPQTVKAPSEKTLLSPGRKAKIRSTEKQLFLTPEQKCDVAQNIYKLVTDDLKRAGKRSEKLLEYYKATLEEADIHLKEIKKERSQFDCDIVKATEDKKSMKMSAEKITKYTEDKIKAKDNLIEKLQRKNAALHSYKKKLQIQLKQQEEMAEGLTELDFEQLKFENIHFRKRMDEQNLNHLNLKLLAGKTLQILNYNKEKLQTLTNESDMLNSDIALRMKLLVKLEEETKLAVEERNKAEALNKKLRGQLADFHVPHVLQYIEVKDSHGHLQKSVREWDRKVEIAEMALKTYMKSWEKLRIAAGVRPVHTQREAVDGF</sequence>
<dbReference type="GO" id="GO:0036064">
    <property type="term" value="C:ciliary basal body"/>
    <property type="evidence" value="ECO:0007669"/>
    <property type="project" value="TreeGrafter"/>
</dbReference>
<keyword evidence="2" id="KW-0970">Cilium biogenesis/degradation</keyword>
<evidence type="ECO:0000256" key="5">
    <source>
        <dbReference type="ARBA" id="ARBA00044506"/>
    </source>
</evidence>
<dbReference type="InterPro" id="IPR051885">
    <property type="entry name" value="CC_CF"/>
</dbReference>
<dbReference type="STRING" id="623744.A0A553R7B7"/>
<dbReference type="GO" id="GO:0005930">
    <property type="term" value="C:axoneme"/>
    <property type="evidence" value="ECO:0007669"/>
    <property type="project" value="TreeGrafter"/>
</dbReference>
<evidence type="ECO:0000313" key="10">
    <source>
        <dbReference type="Proteomes" id="UP000316079"/>
    </source>
</evidence>
<dbReference type="PANTHER" id="PTHR15654">
    <property type="entry name" value="COILED-COIL DOMAIN-CONTAINING PROTEIN 113-RELATED"/>
    <property type="match status" value="1"/>
</dbReference>
<organism evidence="9 10">
    <name type="scientific">Danionella cerebrum</name>
    <dbReference type="NCBI Taxonomy" id="2873325"/>
    <lineage>
        <taxon>Eukaryota</taxon>
        <taxon>Metazoa</taxon>
        <taxon>Chordata</taxon>
        <taxon>Craniata</taxon>
        <taxon>Vertebrata</taxon>
        <taxon>Euteleostomi</taxon>
        <taxon>Actinopterygii</taxon>
        <taxon>Neopterygii</taxon>
        <taxon>Teleostei</taxon>
        <taxon>Ostariophysi</taxon>
        <taxon>Cypriniformes</taxon>
        <taxon>Danionidae</taxon>
        <taxon>Danioninae</taxon>
        <taxon>Danionella</taxon>
    </lineage>
</organism>
<dbReference type="Proteomes" id="UP000316079">
    <property type="component" value="Unassembled WGS sequence"/>
</dbReference>
<dbReference type="PANTHER" id="PTHR15654:SF2">
    <property type="entry name" value="COILED-COIL DOMAIN-CONTAINING PROTEIN 113"/>
    <property type="match status" value="1"/>
</dbReference>
<dbReference type="AlphaFoldDB" id="A0A553R7B7"/>
<evidence type="ECO:0000259" key="8">
    <source>
        <dbReference type="Pfam" id="PF13870"/>
    </source>
</evidence>
<evidence type="ECO:0000256" key="6">
    <source>
        <dbReference type="ARBA" id="ARBA00044798"/>
    </source>
</evidence>
<comment type="caution">
    <text evidence="9">The sequence shown here is derived from an EMBL/GenBank/DDBJ whole genome shotgun (WGS) entry which is preliminary data.</text>
</comment>
<feature type="domain" description="CCDC113/CCDC96 coiled-coil" evidence="8">
    <location>
        <begin position="155"/>
        <end position="328"/>
    </location>
</feature>
<accession>A0A553R7B7</accession>
<comment type="similarity">
    <text evidence="5">Belongs to the CFAP263 family.</text>
</comment>
<evidence type="ECO:0000313" key="9">
    <source>
        <dbReference type="EMBL" id="TRY98075.1"/>
    </source>
</evidence>
<dbReference type="InterPro" id="IPR025254">
    <property type="entry name" value="CCDC113/CCDC96_CC"/>
</dbReference>
<evidence type="ECO:0000256" key="7">
    <source>
        <dbReference type="SAM" id="Coils"/>
    </source>
</evidence>
<keyword evidence="4" id="KW-0966">Cell projection</keyword>
<comment type="subcellular location">
    <subcellularLocation>
        <location evidence="1">Cell projection</location>
        <location evidence="1">Cilium</location>
    </subcellularLocation>
</comment>
<evidence type="ECO:0000256" key="1">
    <source>
        <dbReference type="ARBA" id="ARBA00004138"/>
    </source>
</evidence>
<evidence type="ECO:0000256" key="4">
    <source>
        <dbReference type="ARBA" id="ARBA00023273"/>
    </source>
</evidence>
<evidence type="ECO:0000256" key="2">
    <source>
        <dbReference type="ARBA" id="ARBA00022794"/>
    </source>
</evidence>
<proteinExistence type="inferred from homology"/>
<dbReference type="Pfam" id="PF13870">
    <property type="entry name" value="CCDC113_CCDC96_CC"/>
    <property type="match status" value="1"/>
</dbReference>
<keyword evidence="3 7" id="KW-0175">Coiled coil</keyword>
<protein>
    <recommendedName>
        <fullName evidence="6">Cilia- and flagella-associated protein 263</fullName>
    </recommendedName>
</protein>
<dbReference type="EMBL" id="SRMA01025191">
    <property type="protein sequence ID" value="TRY98075.1"/>
    <property type="molecule type" value="Genomic_DNA"/>
</dbReference>
<dbReference type="GO" id="GO:0060271">
    <property type="term" value="P:cilium assembly"/>
    <property type="evidence" value="ECO:0007669"/>
    <property type="project" value="TreeGrafter"/>
</dbReference>
<gene>
    <name evidence="9" type="ORF">DNTS_023527</name>
</gene>
<feature type="coiled-coil region" evidence="7">
    <location>
        <begin position="157"/>
        <end position="195"/>
    </location>
</feature>
<reference evidence="9 10" key="1">
    <citation type="journal article" date="2019" name="Sci. Data">
        <title>Hybrid genome assembly and annotation of Danionella translucida.</title>
        <authorList>
            <person name="Kadobianskyi M."/>
            <person name="Schulze L."/>
            <person name="Schuelke M."/>
            <person name="Judkewitz B."/>
        </authorList>
    </citation>
    <scope>NUCLEOTIDE SEQUENCE [LARGE SCALE GENOMIC DNA]</scope>
    <source>
        <strain evidence="9 10">Bolton</strain>
    </source>
</reference>
<name>A0A553R7B7_9TELE</name>